<keyword evidence="3" id="KW-1185">Reference proteome</keyword>
<sequence length="181" mass="19852">MGKVRIKRSLLASALLLGLWGGSAQAEPFIVTWGELRADRPSSCSALLENYLTQPKCTQQAASARLLSRQYEKCAPGSADLDGKTVRIAGYAHPLEFQFKDVKEFLLIPPLRRDCTHPPPPLPDQVISVQFPNGMDVNADPVWVTGVLRRERAKTHLATANYTLQATSVTQATIPEVSLTN</sequence>
<dbReference type="InterPro" id="IPR021727">
    <property type="entry name" value="DUF3299"/>
</dbReference>
<evidence type="ECO:0008006" key="4">
    <source>
        <dbReference type="Google" id="ProtNLM"/>
    </source>
</evidence>
<reference evidence="3" key="1">
    <citation type="submission" date="2015-07" db="EMBL/GenBank/DDBJ databases">
        <authorList>
            <person name="Rodrigo-Torres Lidia"/>
            <person name="Arahal R.David."/>
        </authorList>
    </citation>
    <scope>NUCLEOTIDE SEQUENCE [LARGE SCALE GENOMIC DNA]</scope>
    <source>
        <strain evidence="3">CECT 5112</strain>
    </source>
</reference>
<dbReference type="Proteomes" id="UP000053235">
    <property type="component" value="Unassembled WGS sequence"/>
</dbReference>
<gene>
    <name evidence="2" type="ORF">LAX5112_01302</name>
</gene>
<evidence type="ECO:0000256" key="1">
    <source>
        <dbReference type="SAM" id="SignalP"/>
    </source>
</evidence>
<dbReference type="STRING" id="388408.LAX5112_01302"/>
<dbReference type="RefSeq" id="WP_082428961.1">
    <property type="nucleotide sequence ID" value="NZ_CXWD01000004.1"/>
</dbReference>
<name>A0A0M6ZYA5_9HYPH</name>
<feature type="signal peptide" evidence="1">
    <location>
        <begin position="1"/>
        <end position="26"/>
    </location>
</feature>
<feature type="chain" id="PRO_5005809035" description="DUF3299 domain-containing protein" evidence="1">
    <location>
        <begin position="27"/>
        <end position="181"/>
    </location>
</feature>
<proteinExistence type="predicted"/>
<dbReference type="AlphaFoldDB" id="A0A0M6ZYA5"/>
<evidence type="ECO:0000313" key="2">
    <source>
        <dbReference type="EMBL" id="CTQ67271.1"/>
    </source>
</evidence>
<protein>
    <recommendedName>
        <fullName evidence="4">DUF3299 domain-containing protein</fullName>
    </recommendedName>
</protein>
<organism evidence="2 3">
    <name type="scientific">Roseibium alexandrii</name>
    <dbReference type="NCBI Taxonomy" id="388408"/>
    <lineage>
        <taxon>Bacteria</taxon>
        <taxon>Pseudomonadati</taxon>
        <taxon>Pseudomonadota</taxon>
        <taxon>Alphaproteobacteria</taxon>
        <taxon>Hyphomicrobiales</taxon>
        <taxon>Stappiaceae</taxon>
        <taxon>Roseibium</taxon>
    </lineage>
</organism>
<accession>A0A0M6ZYA5</accession>
<dbReference type="OrthoDB" id="9812956at2"/>
<evidence type="ECO:0000313" key="3">
    <source>
        <dbReference type="Proteomes" id="UP000053235"/>
    </source>
</evidence>
<dbReference type="Gene3D" id="2.40.50.870">
    <property type="entry name" value="Protein of unknown function (DUF3299)"/>
    <property type="match status" value="1"/>
</dbReference>
<dbReference type="Pfam" id="PF11736">
    <property type="entry name" value="DUF3299"/>
    <property type="match status" value="1"/>
</dbReference>
<dbReference type="EMBL" id="CXWD01000004">
    <property type="protein sequence ID" value="CTQ67271.1"/>
    <property type="molecule type" value="Genomic_DNA"/>
</dbReference>
<keyword evidence="1" id="KW-0732">Signal</keyword>